<evidence type="ECO:0000313" key="9">
    <source>
        <dbReference type="EMBL" id="KAF6220160.1"/>
    </source>
</evidence>
<dbReference type="InterPro" id="IPR049326">
    <property type="entry name" value="Rhodopsin_dom_fungi"/>
</dbReference>
<feature type="domain" description="Rhodopsin" evidence="8">
    <location>
        <begin position="36"/>
        <end position="273"/>
    </location>
</feature>
<comment type="subcellular location">
    <subcellularLocation>
        <location evidence="1">Membrane</location>
        <topology evidence="1">Multi-pass membrane protein</topology>
    </subcellularLocation>
</comment>
<organism evidence="9 10">
    <name type="scientific">Letharia lupina</name>
    <dbReference type="NCBI Taxonomy" id="560253"/>
    <lineage>
        <taxon>Eukaryota</taxon>
        <taxon>Fungi</taxon>
        <taxon>Dikarya</taxon>
        <taxon>Ascomycota</taxon>
        <taxon>Pezizomycotina</taxon>
        <taxon>Lecanoromycetes</taxon>
        <taxon>OSLEUM clade</taxon>
        <taxon>Lecanoromycetidae</taxon>
        <taxon>Lecanorales</taxon>
        <taxon>Lecanorineae</taxon>
        <taxon>Parmeliaceae</taxon>
        <taxon>Letharia</taxon>
    </lineage>
</organism>
<evidence type="ECO:0000256" key="2">
    <source>
        <dbReference type="ARBA" id="ARBA00022692"/>
    </source>
</evidence>
<feature type="transmembrane region" description="Helical" evidence="7">
    <location>
        <begin position="178"/>
        <end position="200"/>
    </location>
</feature>
<keyword evidence="4 7" id="KW-0472">Membrane</keyword>
<dbReference type="PANTHER" id="PTHR33048:SF47">
    <property type="entry name" value="INTEGRAL MEMBRANE PROTEIN-RELATED"/>
    <property type="match status" value="1"/>
</dbReference>
<dbReference type="EMBL" id="JACCJB010000017">
    <property type="protein sequence ID" value="KAF6220160.1"/>
    <property type="molecule type" value="Genomic_DNA"/>
</dbReference>
<evidence type="ECO:0000256" key="1">
    <source>
        <dbReference type="ARBA" id="ARBA00004141"/>
    </source>
</evidence>
<keyword evidence="3 7" id="KW-1133">Transmembrane helix</keyword>
<feature type="transmembrane region" description="Helical" evidence="7">
    <location>
        <begin position="52"/>
        <end position="75"/>
    </location>
</feature>
<dbReference type="RefSeq" id="XP_037149595.1">
    <property type="nucleotide sequence ID" value="XM_037294214.1"/>
</dbReference>
<dbReference type="Proteomes" id="UP000593566">
    <property type="component" value="Unassembled WGS sequence"/>
</dbReference>
<feature type="region of interest" description="Disordered" evidence="6">
    <location>
        <begin position="312"/>
        <end position="356"/>
    </location>
</feature>
<evidence type="ECO:0000256" key="4">
    <source>
        <dbReference type="ARBA" id="ARBA00023136"/>
    </source>
</evidence>
<proteinExistence type="inferred from homology"/>
<dbReference type="GeneID" id="59331702"/>
<keyword evidence="10" id="KW-1185">Reference proteome</keyword>
<dbReference type="Pfam" id="PF20684">
    <property type="entry name" value="Fung_rhodopsin"/>
    <property type="match status" value="1"/>
</dbReference>
<comment type="similarity">
    <text evidence="5">Belongs to the SAT4 family.</text>
</comment>
<gene>
    <name evidence="9" type="ORF">HO133_003291</name>
</gene>
<evidence type="ECO:0000256" key="3">
    <source>
        <dbReference type="ARBA" id="ARBA00022989"/>
    </source>
</evidence>
<dbReference type="GO" id="GO:0016020">
    <property type="term" value="C:membrane"/>
    <property type="evidence" value="ECO:0007669"/>
    <property type="project" value="UniProtKB-SubCell"/>
</dbReference>
<evidence type="ECO:0000256" key="5">
    <source>
        <dbReference type="ARBA" id="ARBA00038359"/>
    </source>
</evidence>
<name>A0A8H6F9H5_9LECA</name>
<accession>A0A8H6F9H5</accession>
<reference evidence="9 10" key="1">
    <citation type="journal article" date="2020" name="Genomics">
        <title>Complete, high-quality genomes from long-read metagenomic sequencing of two wolf lichen thalli reveals enigmatic genome architecture.</title>
        <authorList>
            <person name="McKenzie S.K."/>
            <person name="Walston R.F."/>
            <person name="Allen J.L."/>
        </authorList>
    </citation>
    <scope>NUCLEOTIDE SEQUENCE [LARGE SCALE GENOMIC DNA]</scope>
    <source>
        <strain evidence="9">WasteWater1</strain>
    </source>
</reference>
<feature type="transmembrane region" description="Helical" evidence="7">
    <location>
        <begin position="95"/>
        <end position="120"/>
    </location>
</feature>
<feature type="transmembrane region" description="Helical" evidence="7">
    <location>
        <begin position="212"/>
        <end position="229"/>
    </location>
</feature>
<evidence type="ECO:0000256" key="6">
    <source>
        <dbReference type="SAM" id="MobiDB-lite"/>
    </source>
</evidence>
<evidence type="ECO:0000259" key="8">
    <source>
        <dbReference type="Pfam" id="PF20684"/>
    </source>
</evidence>
<feature type="transmembrane region" description="Helical" evidence="7">
    <location>
        <begin position="249"/>
        <end position="269"/>
    </location>
</feature>
<comment type="caution">
    <text evidence="9">The sequence shown here is derived from an EMBL/GenBank/DDBJ whole genome shotgun (WGS) entry which is preliminary data.</text>
</comment>
<evidence type="ECO:0000256" key="7">
    <source>
        <dbReference type="SAM" id="Phobius"/>
    </source>
</evidence>
<sequence length="389" mass="42906">MSLTPPPGIDLHADKGSRVISSGIALIILPTLFVIVRFVSRVIARAGFWWDDLLVVVSLALSYGPSTAMMISARYNGFGKHLWALPDPKHNTSQFLKILYIYIILYYVAVVSIKLCILTFYRRIFPVTEIRIWLYIGYGVVGSYAIATLCSATFQCQPIHGFWDKSISSHCVSGDDILVVPGSINAVLDAFIIALPLPLLWRLRTTHRQKGILTGIFACGGFVCIISIIRLTVLSRLEAYDVTWNYVDAAIWSAAEPAMGVIAACIPSLRPLAAMIWRGTHRAPTMMSKSSKKAQATTSSASSRMIWPVRGNQEETNPAGGFTRLEDPSSTVDKDRWGRDVNVQGGKNGGTTGGEEISLEEINGSNTGIRVRNEITIISEAWDYKDRLY</sequence>
<evidence type="ECO:0000313" key="10">
    <source>
        <dbReference type="Proteomes" id="UP000593566"/>
    </source>
</evidence>
<dbReference type="AlphaFoldDB" id="A0A8H6F9H5"/>
<feature type="compositionally biased region" description="Basic and acidic residues" evidence="6">
    <location>
        <begin position="324"/>
        <end position="339"/>
    </location>
</feature>
<dbReference type="PANTHER" id="PTHR33048">
    <property type="entry name" value="PTH11-LIKE INTEGRAL MEMBRANE PROTEIN (AFU_ORTHOLOGUE AFUA_5G11245)"/>
    <property type="match status" value="1"/>
</dbReference>
<protein>
    <recommendedName>
        <fullName evidence="8">Rhodopsin domain-containing protein</fullName>
    </recommendedName>
</protein>
<feature type="transmembrane region" description="Helical" evidence="7">
    <location>
        <begin position="20"/>
        <end position="40"/>
    </location>
</feature>
<keyword evidence="2 7" id="KW-0812">Transmembrane</keyword>
<feature type="transmembrane region" description="Helical" evidence="7">
    <location>
        <begin position="132"/>
        <end position="154"/>
    </location>
</feature>
<dbReference type="InterPro" id="IPR052337">
    <property type="entry name" value="SAT4-like"/>
</dbReference>